<dbReference type="PROSITE" id="PS00615">
    <property type="entry name" value="C_TYPE_LECTIN_1"/>
    <property type="match status" value="1"/>
</dbReference>
<dbReference type="PANTHER" id="PTHR45784:SF3">
    <property type="entry name" value="C-TYPE LECTIN DOMAIN FAMILY 4 MEMBER K-LIKE-RELATED"/>
    <property type="match status" value="1"/>
</dbReference>
<feature type="domain" description="C-type lectin" evidence="3">
    <location>
        <begin position="20"/>
        <end position="138"/>
    </location>
</feature>
<name>A0A671QNN3_9TELE</name>
<sequence>LDQTCFFCIITFFSALTALASSHEYHFVNESKTWTEAQRYCRQNYTDLATIDNMEEMNRLINTVNGTYNGSAWIGLYDDVNSWRWSLEDNDFYQEEERDFRNWYHEPNNINGNEMCVFDYNGNWFDSSCEYHLIFVCYDGKTLQVIFFLLIKSKILNC</sequence>
<evidence type="ECO:0000256" key="1">
    <source>
        <dbReference type="ARBA" id="ARBA00023157"/>
    </source>
</evidence>
<evidence type="ECO:0000259" key="3">
    <source>
        <dbReference type="PROSITE" id="PS50041"/>
    </source>
</evidence>
<evidence type="ECO:0000256" key="2">
    <source>
        <dbReference type="SAM" id="SignalP"/>
    </source>
</evidence>
<feature type="chain" id="PRO_5025350563" description="C-type lectin domain-containing protein" evidence="2">
    <location>
        <begin position="23"/>
        <end position="158"/>
    </location>
</feature>
<dbReference type="Gene3D" id="3.10.100.10">
    <property type="entry name" value="Mannose-Binding Protein A, subunit A"/>
    <property type="match status" value="1"/>
</dbReference>
<dbReference type="Pfam" id="PF00059">
    <property type="entry name" value="Lectin_C"/>
    <property type="match status" value="1"/>
</dbReference>
<keyword evidence="1" id="KW-1015">Disulfide bond</keyword>
<feature type="signal peptide" evidence="2">
    <location>
        <begin position="1"/>
        <end position="22"/>
    </location>
</feature>
<dbReference type="InterPro" id="IPR016187">
    <property type="entry name" value="CTDL_fold"/>
</dbReference>
<keyword evidence="5" id="KW-1185">Reference proteome</keyword>
<organism evidence="4 5">
    <name type="scientific">Sinocyclocheilus anshuiensis</name>
    <dbReference type="NCBI Taxonomy" id="1608454"/>
    <lineage>
        <taxon>Eukaryota</taxon>
        <taxon>Metazoa</taxon>
        <taxon>Chordata</taxon>
        <taxon>Craniata</taxon>
        <taxon>Vertebrata</taxon>
        <taxon>Euteleostomi</taxon>
        <taxon>Actinopterygii</taxon>
        <taxon>Neopterygii</taxon>
        <taxon>Teleostei</taxon>
        <taxon>Ostariophysi</taxon>
        <taxon>Cypriniformes</taxon>
        <taxon>Cyprinidae</taxon>
        <taxon>Cyprininae</taxon>
        <taxon>Sinocyclocheilus</taxon>
    </lineage>
</organism>
<dbReference type="AlphaFoldDB" id="A0A671QNN3"/>
<protein>
    <recommendedName>
        <fullName evidence="3">C-type lectin domain-containing protein</fullName>
    </recommendedName>
</protein>
<dbReference type="Ensembl" id="ENSSANT00000074541.1">
    <property type="protein sequence ID" value="ENSSANP00000070114.1"/>
    <property type="gene ID" value="ENSSANG00000034983.1"/>
</dbReference>
<evidence type="ECO:0000313" key="5">
    <source>
        <dbReference type="Proteomes" id="UP000472260"/>
    </source>
</evidence>
<dbReference type="Proteomes" id="UP000472260">
    <property type="component" value="Unassembled WGS sequence"/>
</dbReference>
<dbReference type="PROSITE" id="PS50041">
    <property type="entry name" value="C_TYPE_LECTIN_2"/>
    <property type="match status" value="1"/>
</dbReference>
<accession>A0A671QNN3</accession>
<dbReference type="PANTHER" id="PTHR45784">
    <property type="entry name" value="C-TYPE LECTIN DOMAIN FAMILY 20 MEMBER A-RELATED"/>
    <property type="match status" value="1"/>
</dbReference>
<dbReference type="InterPro" id="IPR001304">
    <property type="entry name" value="C-type_lectin-like"/>
</dbReference>
<proteinExistence type="predicted"/>
<reference evidence="4" key="2">
    <citation type="submission" date="2025-09" db="UniProtKB">
        <authorList>
            <consortium name="Ensembl"/>
        </authorList>
    </citation>
    <scope>IDENTIFICATION</scope>
</reference>
<dbReference type="InterPro" id="IPR018378">
    <property type="entry name" value="C-type_lectin_CS"/>
</dbReference>
<dbReference type="InterPro" id="IPR016186">
    <property type="entry name" value="C-type_lectin-like/link_sf"/>
</dbReference>
<dbReference type="SUPFAM" id="SSF56436">
    <property type="entry name" value="C-type lectin-like"/>
    <property type="match status" value="1"/>
</dbReference>
<keyword evidence="2" id="KW-0732">Signal</keyword>
<dbReference type="SMART" id="SM00034">
    <property type="entry name" value="CLECT"/>
    <property type="match status" value="1"/>
</dbReference>
<evidence type="ECO:0000313" key="4">
    <source>
        <dbReference type="Ensembl" id="ENSSANP00000070114.1"/>
    </source>
</evidence>
<reference evidence="4" key="1">
    <citation type="submission" date="2025-08" db="UniProtKB">
        <authorList>
            <consortium name="Ensembl"/>
        </authorList>
    </citation>
    <scope>IDENTIFICATION</scope>
</reference>